<dbReference type="EMBL" id="SNRW01013489">
    <property type="protein sequence ID" value="KAA6372560.1"/>
    <property type="molecule type" value="Genomic_DNA"/>
</dbReference>
<organism evidence="1 2">
    <name type="scientific">Streblomastix strix</name>
    <dbReference type="NCBI Taxonomy" id="222440"/>
    <lineage>
        <taxon>Eukaryota</taxon>
        <taxon>Metamonada</taxon>
        <taxon>Preaxostyla</taxon>
        <taxon>Oxymonadida</taxon>
        <taxon>Streblomastigidae</taxon>
        <taxon>Streblomastix</taxon>
    </lineage>
</organism>
<dbReference type="AlphaFoldDB" id="A0A5J4UR26"/>
<gene>
    <name evidence="1" type="ORF">EZS28_031913</name>
</gene>
<sequence>MPKKGKKSIATKSIISILRRSTGQKQTSNSGHESDYEYAQHMQQKFRQVNQQRLGTEQLAKIPQLLKQSGRKLKKGITQAEQQSIEQEICRIDPIITDAEAHGGLFAISNPVARRRIYTIGFSNSI</sequence>
<name>A0A5J4UR26_9EUKA</name>
<reference evidence="1 2" key="1">
    <citation type="submission" date="2019-03" db="EMBL/GenBank/DDBJ databases">
        <title>Single cell metagenomics reveals metabolic interactions within the superorganism composed of flagellate Streblomastix strix and complex community of Bacteroidetes bacteria on its surface.</title>
        <authorList>
            <person name="Treitli S.C."/>
            <person name="Kolisko M."/>
            <person name="Husnik F."/>
            <person name="Keeling P."/>
            <person name="Hampl V."/>
        </authorList>
    </citation>
    <scope>NUCLEOTIDE SEQUENCE [LARGE SCALE GENOMIC DNA]</scope>
    <source>
        <strain evidence="1">ST1C</strain>
    </source>
</reference>
<accession>A0A5J4UR26</accession>
<evidence type="ECO:0000313" key="1">
    <source>
        <dbReference type="EMBL" id="KAA6372560.1"/>
    </source>
</evidence>
<proteinExistence type="predicted"/>
<dbReference type="Proteomes" id="UP000324800">
    <property type="component" value="Unassembled WGS sequence"/>
</dbReference>
<evidence type="ECO:0000313" key="2">
    <source>
        <dbReference type="Proteomes" id="UP000324800"/>
    </source>
</evidence>
<protein>
    <submittedName>
        <fullName evidence="1">Uncharacterized protein</fullName>
    </submittedName>
</protein>
<comment type="caution">
    <text evidence="1">The sequence shown here is derived from an EMBL/GenBank/DDBJ whole genome shotgun (WGS) entry which is preliminary data.</text>
</comment>